<proteinExistence type="predicted"/>
<dbReference type="KEGG" id="aten:116292415"/>
<feature type="domain" description="Sushi" evidence="6">
    <location>
        <begin position="118"/>
        <end position="185"/>
    </location>
</feature>
<dbReference type="PANTHER" id="PTHR46343">
    <property type="entry name" value="HYR DOMAIN-CONTAINING PROTEIN"/>
    <property type="match status" value="1"/>
</dbReference>
<sequence length="247" mass="27386">MVRLIQRIKMEVVTFMLCFIILVVNCESAVLSPDIEPPKFTFCPSDKVVETFEYQVRVIWKEPIAVDNSGRVPIVMGNFLNGMQVMAGRTFNVEYIAKDDSDNIATCKFKITVKRKVVPCPKLSRPANGALLCNVGPDFPDRFCVATCQSGYDFAFWPNLIYLCSQQGVWSGIGVASQRVPDCSVRRGPTLSQGYYYKGDANDGAVQLALKNNFQTMIKSIGFGILCQDSDKCNSKNVVIYPGSTGK</sequence>
<dbReference type="SUPFAM" id="SSF57535">
    <property type="entry name" value="Complement control module/SCR domain"/>
    <property type="match status" value="1"/>
</dbReference>
<evidence type="ECO:0000256" key="1">
    <source>
        <dbReference type="ARBA" id="ARBA00022737"/>
    </source>
</evidence>
<feature type="chain" id="PRO_5027754511" evidence="4">
    <location>
        <begin position="27"/>
        <end position="247"/>
    </location>
</feature>
<organism evidence="7 8">
    <name type="scientific">Actinia tenebrosa</name>
    <name type="common">Australian red waratah sea anemone</name>
    <dbReference type="NCBI Taxonomy" id="6105"/>
    <lineage>
        <taxon>Eukaryota</taxon>
        <taxon>Metazoa</taxon>
        <taxon>Cnidaria</taxon>
        <taxon>Anthozoa</taxon>
        <taxon>Hexacorallia</taxon>
        <taxon>Actiniaria</taxon>
        <taxon>Actiniidae</taxon>
        <taxon>Actinia</taxon>
    </lineage>
</organism>
<evidence type="ECO:0000313" key="7">
    <source>
        <dbReference type="Proteomes" id="UP000515163"/>
    </source>
</evidence>
<evidence type="ECO:0000313" key="8">
    <source>
        <dbReference type="RefSeq" id="XP_031555594.1"/>
    </source>
</evidence>
<dbReference type="OrthoDB" id="5969849at2759"/>
<protein>
    <submittedName>
        <fullName evidence="8">Sushi repeat-containing protein SRPX-like</fullName>
    </submittedName>
</protein>
<dbReference type="GeneID" id="116292415"/>
<feature type="signal peptide" evidence="4">
    <location>
        <begin position="1"/>
        <end position="26"/>
    </location>
</feature>
<dbReference type="Pfam" id="PF02494">
    <property type="entry name" value="HYR"/>
    <property type="match status" value="1"/>
</dbReference>
<gene>
    <name evidence="8" type="primary">LOC116292415</name>
</gene>
<evidence type="ECO:0000256" key="3">
    <source>
        <dbReference type="PROSITE-ProRule" id="PRU00302"/>
    </source>
</evidence>
<keyword evidence="2" id="KW-1015">Disulfide bond</keyword>
<name>A0A6P8HGQ6_ACTTE</name>
<feature type="domain" description="HYR" evidence="5">
    <location>
        <begin position="33"/>
        <end position="115"/>
    </location>
</feature>
<dbReference type="PROSITE" id="PS50923">
    <property type="entry name" value="SUSHI"/>
    <property type="match status" value="1"/>
</dbReference>
<dbReference type="RefSeq" id="XP_031555594.1">
    <property type="nucleotide sequence ID" value="XM_031699734.1"/>
</dbReference>
<dbReference type="Gene3D" id="2.10.70.10">
    <property type="entry name" value="Complement Module, domain 1"/>
    <property type="match status" value="1"/>
</dbReference>
<reference evidence="8" key="1">
    <citation type="submission" date="2025-08" db="UniProtKB">
        <authorList>
            <consortium name="RefSeq"/>
        </authorList>
    </citation>
    <scope>IDENTIFICATION</scope>
    <source>
        <tissue evidence="8">Tentacle</tissue>
    </source>
</reference>
<keyword evidence="7" id="KW-1185">Reference proteome</keyword>
<dbReference type="InterPro" id="IPR000436">
    <property type="entry name" value="Sushi_SCR_CCP_dom"/>
</dbReference>
<dbReference type="Proteomes" id="UP000515163">
    <property type="component" value="Unplaced"/>
</dbReference>
<evidence type="ECO:0000259" key="5">
    <source>
        <dbReference type="PROSITE" id="PS50825"/>
    </source>
</evidence>
<evidence type="ECO:0000256" key="4">
    <source>
        <dbReference type="SAM" id="SignalP"/>
    </source>
</evidence>
<dbReference type="AlphaFoldDB" id="A0A6P8HGQ6"/>
<keyword evidence="1" id="KW-0677">Repeat</keyword>
<dbReference type="InterPro" id="IPR043555">
    <property type="entry name" value="SRPX-like"/>
</dbReference>
<dbReference type="InterPro" id="IPR035976">
    <property type="entry name" value="Sushi/SCR/CCP_sf"/>
</dbReference>
<dbReference type="InParanoid" id="A0A6P8HGQ6"/>
<dbReference type="PANTHER" id="PTHR46343:SF2">
    <property type="entry name" value="SUSHI_VON WILLEBRAND FACTOR TYPE A_EGF_PENTRAXIN DOMAIN-CONTAINING 1"/>
    <property type="match status" value="1"/>
</dbReference>
<comment type="caution">
    <text evidence="3">Lacks conserved residue(s) required for the propagation of feature annotation.</text>
</comment>
<keyword evidence="4" id="KW-0732">Signal</keyword>
<keyword evidence="3" id="KW-0768">Sushi</keyword>
<evidence type="ECO:0000256" key="2">
    <source>
        <dbReference type="ARBA" id="ARBA00023157"/>
    </source>
</evidence>
<accession>A0A6P8HGQ6</accession>
<evidence type="ECO:0000259" key="6">
    <source>
        <dbReference type="PROSITE" id="PS50923"/>
    </source>
</evidence>
<dbReference type="PROSITE" id="PS50825">
    <property type="entry name" value="HYR"/>
    <property type="match status" value="1"/>
</dbReference>
<dbReference type="InterPro" id="IPR003410">
    <property type="entry name" value="HYR_dom"/>
</dbReference>